<dbReference type="PANTHER" id="PTHR33573">
    <property type="entry name" value="CASP-LIKE PROTEIN 4A4"/>
    <property type="match status" value="1"/>
</dbReference>
<comment type="caution">
    <text evidence="8">Lacks conserved residue(s) required for the propagation of feature annotation.</text>
</comment>
<protein>
    <recommendedName>
        <fullName evidence="8">CASP-like protein</fullName>
    </recommendedName>
</protein>
<dbReference type="InterPro" id="IPR006459">
    <property type="entry name" value="CASP/CASPL"/>
</dbReference>
<sequence>MPWNEGHKAVAKCEMPPKSRKPQCTVAKVADKVDRKRPRDEEKKSKDVDTKPCHIEGRGIKKAWNGNVPHYNKSFEVLNPFLNCVGDRFRTVPLILCIASMAVMLQNNQTNEYGPLRYANVAAFKYLVYANGICAGYSLFSAIDSALFAGLYSLSRAWVIFILDQVLAYVLLSAVAAGTEILFLGYKGDRKVSWSEVCGAYEKFCYRGRASIVISSVGVVCFVGLSLASAYRLFVKYDPPVAKNDRGNSSSEG</sequence>
<evidence type="ECO:0000256" key="7">
    <source>
        <dbReference type="ARBA" id="ARBA00023136"/>
    </source>
</evidence>
<dbReference type="PANTHER" id="PTHR33573:SF46">
    <property type="entry name" value="CASP-LIKE PROTEIN 2A1"/>
    <property type="match status" value="1"/>
</dbReference>
<proteinExistence type="inferred from homology"/>
<evidence type="ECO:0000256" key="1">
    <source>
        <dbReference type="ARBA" id="ARBA00004651"/>
    </source>
</evidence>
<evidence type="ECO:0000256" key="2">
    <source>
        <dbReference type="ARBA" id="ARBA00007651"/>
    </source>
</evidence>
<dbReference type="GO" id="GO:0005886">
    <property type="term" value="C:plasma membrane"/>
    <property type="evidence" value="ECO:0007669"/>
    <property type="project" value="UniProtKB-SubCell"/>
</dbReference>
<dbReference type="InterPro" id="IPR006702">
    <property type="entry name" value="CASP_dom"/>
</dbReference>
<evidence type="ECO:0000256" key="5">
    <source>
        <dbReference type="ARBA" id="ARBA00022692"/>
    </source>
</evidence>
<feature type="compositionally biased region" description="Basic and acidic residues" evidence="9">
    <location>
        <begin position="29"/>
        <end position="52"/>
    </location>
</feature>
<evidence type="ECO:0000313" key="11">
    <source>
        <dbReference type="EMBL" id="KAH9314332.1"/>
    </source>
</evidence>
<dbReference type="Proteomes" id="UP000824469">
    <property type="component" value="Unassembled WGS sequence"/>
</dbReference>
<feature type="transmembrane region" description="Helical" evidence="8">
    <location>
        <begin position="126"/>
        <end position="154"/>
    </location>
</feature>
<feature type="region of interest" description="Disordered" evidence="9">
    <location>
        <begin position="1"/>
        <end position="52"/>
    </location>
</feature>
<comment type="caution">
    <text evidence="11">The sequence shown here is derived from an EMBL/GenBank/DDBJ whole genome shotgun (WGS) entry which is preliminary data.</text>
</comment>
<keyword evidence="4 8" id="KW-1003">Cell membrane</keyword>
<comment type="subunit">
    <text evidence="3 8">Homodimer and heterodimers.</text>
</comment>
<dbReference type="NCBIfam" id="TIGR01569">
    <property type="entry name" value="A_tha_TIGR01569"/>
    <property type="match status" value="1"/>
</dbReference>
<comment type="similarity">
    <text evidence="2 8">Belongs to the Casparian strip membrane proteins (CASP) family.</text>
</comment>
<evidence type="ECO:0000256" key="6">
    <source>
        <dbReference type="ARBA" id="ARBA00022989"/>
    </source>
</evidence>
<evidence type="ECO:0000256" key="9">
    <source>
        <dbReference type="SAM" id="MobiDB-lite"/>
    </source>
</evidence>
<gene>
    <name evidence="11" type="ORF">KI387_022959</name>
</gene>
<reference evidence="11 12" key="1">
    <citation type="journal article" date="2021" name="Nat. Plants">
        <title>The Taxus genome provides insights into paclitaxel biosynthesis.</title>
        <authorList>
            <person name="Xiong X."/>
            <person name="Gou J."/>
            <person name="Liao Q."/>
            <person name="Li Y."/>
            <person name="Zhou Q."/>
            <person name="Bi G."/>
            <person name="Li C."/>
            <person name="Du R."/>
            <person name="Wang X."/>
            <person name="Sun T."/>
            <person name="Guo L."/>
            <person name="Liang H."/>
            <person name="Lu P."/>
            <person name="Wu Y."/>
            <person name="Zhang Z."/>
            <person name="Ro D.K."/>
            <person name="Shang Y."/>
            <person name="Huang S."/>
            <person name="Yan J."/>
        </authorList>
    </citation>
    <scope>NUCLEOTIDE SEQUENCE [LARGE SCALE GENOMIC DNA]</scope>
    <source>
        <strain evidence="11">Ta-2019</strain>
    </source>
</reference>
<evidence type="ECO:0000256" key="8">
    <source>
        <dbReference type="RuleBase" id="RU361233"/>
    </source>
</evidence>
<keyword evidence="12" id="KW-1185">Reference proteome</keyword>
<keyword evidence="7 8" id="KW-0472">Membrane</keyword>
<dbReference type="Pfam" id="PF04535">
    <property type="entry name" value="CASP_dom"/>
    <property type="match status" value="1"/>
</dbReference>
<organism evidence="11 12">
    <name type="scientific">Taxus chinensis</name>
    <name type="common">Chinese yew</name>
    <name type="synonym">Taxus wallichiana var. chinensis</name>
    <dbReference type="NCBI Taxonomy" id="29808"/>
    <lineage>
        <taxon>Eukaryota</taxon>
        <taxon>Viridiplantae</taxon>
        <taxon>Streptophyta</taxon>
        <taxon>Embryophyta</taxon>
        <taxon>Tracheophyta</taxon>
        <taxon>Spermatophyta</taxon>
        <taxon>Pinopsida</taxon>
        <taxon>Pinidae</taxon>
        <taxon>Conifers II</taxon>
        <taxon>Cupressales</taxon>
        <taxon>Taxaceae</taxon>
        <taxon>Taxus</taxon>
    </lineage>
</organism>
<comment type="subcellular location">
    <subcellularLocation>
        <location evidence="1 8">Cell membrane</location>
        <topology evidence="1 8">Multi-pass membrane protein</topology>
    </subcellularLocation>
</comment>
<keyword evidence="5 8" id="KW-0812">Transmembrane</keyword>
<dbReference type="EMBL" id="JAHRHJ020000005">
    <property type="protein sequence ID" value="KAH9314332.1"/>
    <property type="molecule type" value="Genomic_DNA"/>
</dbReference>
<feature type="transmembrane region" description="Helical" evidence="8">
    <location>
        <begin position="212"/>
        <end position="234"/>
    </location>
</feature>
<evidence type="ECO:0000259" key="10">
    <source>
        <dbReference type="Pfam" id="PF04535"/>
    </source>
</evidence>
<dbReference type="AlphaFoldDB" id="A0AA38LB75"/>
<evidence type="ECO:0000313" key="12">
    <source>
        <dbReference type="Proteomes" id="UP000824469"/>
    </source>
</evidence>
<name>A0AA38LB75_TAXCH</name>
<keyword evidence="6 8" id="KW-1133">Transmembrane helix</keyword>
<evidence type="ECO:0000256" key="3">
    <source>
        <dbReference type="ARBA" id="ARBA00011489"/>
    </source>
</evidence>
<dbReference type="OMA" id="HKTSHAC"/>
<feature type="domain" description="Casparian strip membrane protein" evidence="10">
    <location>
        <begin position="89"/>
        <end position="221"/>
    </location>
</feature>
<feature type="transmembrane region" description="Helical" evidence="8">
    <location>
        <begin position="166"/>
        <end position="186"/>
    </location>
</feature>
<evidence type="ECO:0000256" key="4">
    <source>
        <dbReference type="ARBA" id="ARBA00022475"/>
    </source>
</evidence>
<accession>A0AA38LB75</accession>